<dbReference type="GO" id="GO:0007165">
    <property type="term" value="P:signal transduction"/>
    <property type="evidence" value="ECO:0007669"/>
    <property type="project" value="InterPro"/>
</dbReference>
<dbReference type="Pfam" id="PF00620">
    <property type="entry name" value="RhoGAP"/>
    <property type="match status" value="1"/>
</dbReference>
<name>A0A0V0TWM6_9BILA</name>
<accession>A0A0V0TWM6</accession>
<gene>
    <name evidence="2" type="ORF">T05_12572</name>
</gene>
<dbReference type="GO" id="GO:0005096">
    <property type="term" value="F:GTPase activator activity"/>
    <property type="evidence" value="ECO:0007669"/>
    <property type="project" value="TreeGrafter"/>
</dbReference>
<keyword evidence="3" id="KW-1185">Reference proteome</keyword>
<dbReference type="EMBL" id="JYDJ01000120">
    <property type="protein sequence ID" value="KRX43417.1"/>
    <property type="molecule type" value="Genomic_DNA"/>
</dbReference>
<evidence type="ECO:0000259" key="1">
    <source>
        <dbReference type="PROSITE" id="PS50238"/>
    </source>
</evidence>
<proteinExistence type="predicted"/>
<evidence type="ECO:0000313" key="2">
    <source>
        <dbReference type="EMBL" id="KRX43417.1"/>
    </source>
</evidence>
<feature type="non-terminal residue" evidence="2">
    <location>
        <position position="1"/>
    </location>
</feature>
<dbReference type="InterPro" id="IPR000198">
    <property type="entry name" value="RhoGAP_dom"/>
</dbReference>
<dbReference type="InterPro" id="IPR008936">
    <property type="entry name" value="Rho_GTPase_activation_prot"/>
</dbReference>
<dbReference type="STRING" id="144512.A0A0V0TWM6"/>
<dbReference type="OrthoDB" id="9994905at2759"/>
<reference evidence="2 3" key="1">
    <citation type="submission" date="2015-01" db="EMBL/GenBank/DDBJ databases">
        <title>Evolution of Trichinella species and genotypes.</title>
        <authorList>
            <person name="Korhonen P.K."/>
            <person name="Edoardo P."/>
            <person name="Giuseppe L.R."/>
            <person name="Gasser R.B."/>
        </authorList>
    </citation>
    <scope>NUCLEOTIDE SEQUENCE [LARGE SCALE GENOMIC DNA]</scope>
    <source>
        <strain evidence="2">ISS417</strain>
    </source>
</reference>
<dbReference type="SMART" id="SM00324">
    <property type="entry name" value="RhoGAP"/>
    <property type="match status" value="1"/>
</dbReference>
<dbReference type="Proteomes" id="UP000055048">
    <property type="component" value="Unassembled WGS sequence"/>
</dbReference>
<evidence type="ECO:0000313" key="3">
    <source>
        <dbReference type="Proteomes" id="UP000055048"/>
    </source>
</evidence>
<dbReference type="FunFam" id="1.10.555.10:FF:000032">
    <property type="entry name" value="Uncharacterized protein, isoform E"/>
    <property type="match status" value="1"/>
</dbReference>
<dbReference type="PANTHER" id="PTHR23179:SF27">
    <property type="entry name" value="RHO GTPASE ACTIVATING PROTEIN AT 71E, ISOFORM D"/>
    <property type="match status" value="1"/>
</dbReference>
<dbReference type="SUPFAM" id="SSF48350">
    <property type="entry name" value="GTPase activation domain, GAP"/>
    <property type="match status" value="1"/>
</dbReference>
<dbReference type="CDD" id="cd00159">
    <property type="entry name" value="RhoGAP"/>
    <property type="match status" value="1"/>
</dbReference>
<sequence>VNSDSANGIAVRAFIRCAYFGECRLRLSASVLLSSSQSDRPSHARPLNAYFCMLAVNGASASGSSPVMVQCFTSDEGRAPFIRRIEKVKFGVPASEAFAHDIPATLLVLLLRVNKLGPLKKDIWRAPGNQAHVRKLIHIMQHGRLVNIDNFSVYTAASVIKKFLSKLSGGIFGVENEERLFESLEIQDTHKRREAVCRVLSSLSVPCQHLLVLLFGTFRLITDAADSSGTRMNPEVIGLSVAPSLFHTCIHDGQRARVEDVIRFRMASRVVTFVVEHFGFSNLFPRENYEFYARITGRTLRVEANWHFSFHYPSNLVESNAADAVESTKGTQPTDFAPVVMVIRSSGVDRKPAAFFLHDSPALGVGLCRSRSSPAKFYLGCFGELSGSLNNLRLPPERAKHCQAGEDDTKLWNSISFAFTAVAMIFTHFSAYSQPDVATTSHSVESSHDYDCLRSLNLACNAVSLDELKELNQLAAVAKSPSYLECVHERQTLRMQTRSEWFLSPIITTGEKINGGLYWHVEILEIDPTWPGDEVSELIMFVSLLLQAYLPARMLLTVAQAQTYLPISNCRSFTSTFYINNEMLLGWLHRQCHGNGNGNGNGIQIPISLVETIVSVFYGVHFHTALSMTGLHRMSACWLQLRCI</sequence>
<dbReference type="PROSITE" id="PS50238">
    <property type="entry name" value="RHOGAP"/>
    <property type="match status" value="1"/>
</dbReference>
<feature type="domain" description="Rho-GAP" evidence="1">
    <location>
        <begin position="92"/>
        <end position="282"/>
    </location>
</feature>
<dbReference type="PANTHER" id="PTHR23179">
    <property type="entry name" value="T-CELL ACTIVATION RHO GTPASE ACTIVATING PROTEIN-RELATED"/>
    <property type="match status" value="1"/>
</dbReference>
<comment type="caution">
    <text evidence="2">The sequence shown here is derived from an EMBL/GenBank/DDBJ whole genome shotgun (WGS) entry which is preliminary data.</text>
</comment>
<protein>
    <recommendedName>
        <fullName evidence="1">Rho-GAP domain-containing protein</fullName>
    </recommendedName>
</protein>
<dbReference type="AlphaFoldDB" id="A0A0V0TWM6"/>
<organism evidence="2 3">
    <name type="scientific">Trichinella murrelli</name>
    <dbReference type="NCBI Taxonomy" id="144512"/>
    <lineage>
        <taxon>Eukaryota</taxon>
        <taxon>Metazoa</taxon>
        <taxon>Ecdysozoa</taxon>
        <taxon>Nematoda</taxon>
        <taxon>Enoplea</taxon>
        <taxon>Dorylaimia</taxon>
        <taxon>Trichinellida</taxon>
        <taxon>Trichinellidae</taxon>
        <taxon>Trichinella</taxon>
    </lineage>
</organism>
<dbReference type="Gene3D" id="1.10.555.10">
    <property type="entry name" value="Rho GTPase activation protein"/>
    <property type="match status" value="1"/>
</dbReference>